<keyword evidence="3" id="KW-1185">Reference proteome</keyword>
<feature type="region of interest" description="Disordered" evidence="1">
    <location>
        <begin position="30"/>
        <end position="69"/>
    </location>
</feature>
<accession>A0A9Q1QEK8</accession>
<evidence type="ECO:0000256" key="1">
    <source>
        <dbReference type="SAM" id="MobiDB-lite"/>
    </source>
</evidence>
<reference evidence="2" key="1">
    <citation type="submission" date="2022-04" db="EMBL/GenBank/DDBJ databases">
        <title>Carnegiea gigantea Genome sequencing and assembly v2.</title>
        <authorList>
            <person name="Copetti D."/>
            <person name="Sanderson M.J."/>
            <person name="Burquez A."/>
            <person name="Wojciechowski M.F."/>
        </authorList>
    </citation>
    <scope>NUCLEOTIDE SEQUENCE</scope>
    <source>
        <strain evidence="2">SGP5-SGP5p</strain>
        <tissue evidence="2">Aerial part</tissue>
    </source>
</reference>
<feature type="compositionally biased region" description="Low complexity" evidence="1">
    <location>
        <begin position="48"/>
        <end position="60"/>
    </location>
</feature>
<dbReference type="EMBL" id="JAKOGI010000281">
    <property type="protein sequence ID" value="KAJ8437775.1"/>
    <property type="molecule type" value="Genomic_DNA"/>
</dbReference>
<comment type="caution">
    <text evidence="2">The sequence shown here is derived from an EMBL/GenBank/DDBJ whole genome shotgun (WGS) entry which is preliminary data.</text>
</comment>
<organism evidence="2 3">
    <name type="scientific">Carnegiea gigantea</name>
    <dbReference type="NCBI Taxonomy" id="171969"/>
    <lineage>
        <taxon>Eukaryota</taxon>
        <taxon>Viridiplantae</taxon>
        <taxon>Streptophyta</taxon>
        <taxon>Embryophyta</taxon>
        <taxon>Tracheophyta</taxon>
        <taxon>Spermatophyta</taxon>
        <taxon>Magnoliopsida</taxon>
        <taxon>eudicotyledons</taxon>
        <taxon>Gunneridae</taxon>
        <taxon>Pentapetalae</taxon>
        <taxon>Caryophyllales</taxon>
        <taxon>Cactineae</taxon>
        <taxon>Cactaceae</taxon>
        <taxon>Cactoideae</taxon>
        <taxon>Echinocereeae</taxon>
        <taxon>Carnegiea</taxon>
    </lineage>
</organism>
<name>A0A9Q1QEK8_9CARY</name>
<dbReference type="Proteomes" id="UP001153076">
    <property type="component" value="Unassembled WGS sequence"/>
</dbReference>
<sequence length="171" mass="18875">MEVATVFFSSAMGSPKGFLAGFPSFQLERFPNLTPGGRRGSHIPNPSPSTSSQWPPSSRSTWDPSGRHNRHRGQLILIQNLFDYRVKMEPKTAVESHAVDRYTFCERLVHVASTSGITKARGIASRGSSSSGWERPSGWGNDWPVHLVGPNRQKPQGTPVPPPRFLRSALQ</sequence>
<feature type="region of interest" description="Disordered" evidence="1">
    <location>
        <begin position="122"/>
        <end position="171"/>
    </location>
</feature>
<feature type="compositionally biased region" description="Low complexity" evidence="1">
    <location>
        <begin position="125"/>
        <end position="140"/>
    </location>
</feature>
<protein>
    <submittedName>
        <fullName evidence="2">Uncharacterized protein</fullName>
    </submittedName>
</protein>
<evidence type="ECO:0000313" key="3">
    <source>
        <dbReference type="Proteomes" id="UP001153076"/>
    </source>
</evidence>
<gene>
    <name evidence="2" type="ORF">Cgig2_024079</name>
</gene>
<evidence type="ECO:0000313" key="2">
    <source>
        <dbReference type="EMBL" id="KAJ8437775.1"/>
    </source>
</evidence>
<proteinExistence type="predicted"/>
<dbReference type="AlphaFoldDB" id="A0A9Q1QEK8"/>